<dbReference type="EMBL" id="CP000159">
    <property type="protein sequence ID" value="ABC43755.1"/>
    <property type="molecule type" value="Genomic_DNA"/>
</dbReference>
<feature type="transmembrane region" description="Helical" evidence="2">
    <location>
        <begin position="110"/>
        <end position="129"/>
    </location>
</feature>
<feature type="transmembrane region" description="Helical" evidence="2">
    <location>
        <begin position="135"/>
        <end position="161"/>
    </location>
</feature>
<keyword evidence="2" id="KW-1133">Transmembrane helix</keyword>
<dbReference type="Proteomes" id="UP000008674">
    <property type="component" value="Chromosome"/>
</dbReference>
<evidence type="ECO:0000256" key="2">
    <source>
        <dbReference type="SAM" id="Phobius"/>
    </source>
</evidence>
<protein>
    <submittedName>
        <fullName evidence="3">Uncharacterized protein</fullName>
    </submittedName>
</protein>
<dbReference type="EnsemblBacteria" id="ABC43755">
    <property type="protein sequence ID" value="ABC43755"/>
    <property type="gene ID" value="SRU_0164"/>
</dbReference>
<proteinExistence type="predicted"/>
<sequence>MSMCCCPVSMYLPKASTEAGRHRKAYLAAFAFAVFLAAPAHSQSRPAPDTSRASAPHAPEAPGAEPQRKDPQRAVWYSVGGTVLGAPLFGAGLLLGPAAGHFYADNNRRAWVGIGIRTGGALLPILATAGRSGYAGLGAFLVTAPIGGAVILVSAIYDIVVADNAARQYNRTHGLRVSDIRVVPTAGGPMRNQVGLTVEVGL</sequence>
<gene>
    <name evidence="3" type="ordered locus">SRU_0164</name>
</gene>
<accession>Q2S664</accession>
<feature type="region of interest" description="Disordered" evidence="1">
    <location>
        <begin position="43"/>
        <end position="71"/>
    </location>
</feature>
<evidence type="ECO:0000256" key="1">
    <source>
        <dbReference type="SAM" id="MobiDB-lite"/>
    </source>
</evidence>
<keyword evidence="2" id="KW-0812">Transmembrane</keyword>
<evidence type="ECO:0000313" key="4">
    <source>
        <dbReference type="Proteomes" id="UP000008674"/>
    </source>
</evidence>
<dbReference type="OrthoDB" id="1496301at2"/>
<feature type="compositionally biased region" description="Low complexity" evidence="1">
    <location>
        <begin position="53"/>
        <end position="65"/>
    </location>
</feature>
<name>Q2S664_SALRD</name>
<dbReference type="AlphaFoldDB" id="Q2S664"/>
<evidence type="ECO:0000313" key="3">
    <source>
        <dbReference type="EMBL" id="ABC43755.1"/>
    </source>
</evidence>
<dbReference type="HOGENOM" id="CLU_1407876_0_0_10"/>
<dbReference type="KEGG" id="sru:SRU_0164"/>
<keyword evidence="4" id="KW-1185">Reference proteome</keyword>
<feature type="transmembrane region" description="Helical" evidence="2">
    <location>
        <begin position="75"/>
        <end position="98"/>
    </location>
</feature>
<organism evidence="3 4">
    <name type="scientific">Salinibacter ruber (strain DSM 13855 / M31)</name>
    <dbReference type="NCBI Taxonomy" id="309807"/>
    <lineage>
        <taxon>Bacteria</taxon>
        <taxon>Pseudomonadati</taxon>
        <taxon>Rhodothermota</taxon>
        <taxon>Rhodothermia</taxon>
        <taxon>Rhodothermales</taxon>
        <taxon>Salinibacteraceae</taxon>
        <taxon>Salinibacter</taxon>
    </lineage>
</organism>
<keyword evidence="2" id="KW-0472">Membrane</keyword>
<reference evidence="3 4" key="1">
    <citation type="journal article" date="2005" name="Proc. Natl. Acad. Sci. U.S.A.">
        <title>The genome of Salinibacter ruber: convergence and gene exchange among hyperhalophilic bacteria and archaea.</title>
        <authorList>
            <person name="Mongodin E.F."/>
            <person name="Nelson K.E."/>
            <person name="Daugherty S."/>
            <person name="Deboy R.T."/>
            <person name="Wister J."/>
            <person name="Khouri H."/>
            <person name="Weidman J."/>
            <person name="Walsh D.A."/>
            <person name="Papke R.T."/>
            <person name="Sanchez Perez G."/>
            <person name="Sharma A.K."/>
            <person name="Nesbo C.L."/>
            <person name="MacLeod D."/>
            <person name="Bapteste E."/>
            <person name="Doolittle W.F."/>
            <person name="Charlebois R.L."/>
            <person name="Legault B."/>
            <person name="Rodriguez-Valera F."/>
        </authorList>
    </citation>
    <scope>NUCLEOTIDE SEQUENCE [LARGE SCALE GENOMIC DNA]</scope>
    <source>
        <strain evidence="4">DSM 13855 / CECT 5946 / M31</strain>
    </source>
</reference>